<dbReference type="InterPro" id="IPR055414">
    <property type="entry name" value="LRR_R13L4/SHOC2-like"/>
</dbReference>
<dbReference type="InterPro" id="IPR027417">
    <property type="entry name" value="P-loop_NTPase"/>
</dbReference>
<feature type="domain" description="Disease resistance R13L4/SHOC-2-like LRR" evidence="10">
    <location>
        <begin position="558"/>
        <end position="832"/>
    </location>
</feature>
<protein>
    <submittedName>
        <fullName evidence="11">Uncharacterized protein</fullName>
    </submittedName>
</protein>
<dbReference type="Gene3D" id="1.10.8.430">
    <property type="entry name" value="Helical domain of apoptotic protease-activating factors"/>
    <property type="match status" value="2"/>
</dbReference>
<dbReference type="InterPro" id="IPR002182">
    <property type="entry name" value="NB-ARC"/>
</dbReference>
<dbReference type="SUPFAM" id="SSF52540">
    <property type="entry name" value="P-loop containing nucleoside triphosphate hydrolases"/>
    <property type="match status" value="2"/>
</dbReference>
<dbReference type="PANTHER" id="PTHR36766:SF40">
    <property type="entry name" value="DISEASE RESISTANCE PROTEIN RGA3"/>
    <property type="match status" value="1"/>
</dbReference>
<feature type="domain" description="NB-ARC" evidence="7">
    <location>
        <begin position="1360"/>
        <end position="1516"/>
    </location>
</feature>
<dbReference type="Gene3D" id="3.80.10.10">
    <property type="entry name" value="Ribonuclease Inhibitor"/>
    <property type="match status" value="6"/>
</dbReference>
<accession>A0A8J5G255</accession>
<feature type="domain" description="Disease resistance N-terminal" evidence="8">
    <location>
        <begin position="15"/>
        <end position="97"/>
    </location>
</feature>
<evidence type="ECO:0000259" key="7">
    <source>
        <dbReference type="Pfam" id="PF00931"/>
    </source>
</evidence>
<feature type="domain" description="Disease resistance protein winged helix" evidence="9">
    <location>
        <begin position="1599"/>
        <end position="1667"/>
    </location>
</feature>
<comment type="caution">
    <text evidence="11">The sequence shown here is derived from an EMBL/GenBank/DDBJ whole genome shotgun (WGS) entry which is preliminary data.</text>
</comment>
<dbReference type="PRINTS" id="PR00364">
    <property type="entry name" value="DISEASERSIST"/>
</dbReference>
<evidence type="ECO:0000259" key="10">
    <source>
        <dbReference type="Pfam" id="PF23598"/>
    </source>
</evidence>
<proteinExistence type="inferred from homology"/>
<dbReference type="Gene3D" id="3.40.50.300">
    <property type="entry name" value="P-loop containing nucleotide triphosphate hydrolases"/>
    <property type="match status" value="2"/>
</dbReference>
<dbReference type="GO" id="GO:0042742">
    <property type="term" value="P:defense response to bacterium"/>
    <property type="evidence" value="ECO:0007669"/>
    <property type="project" value="UniProtKB-ARBA"/>
</dbReference>
<keyword evidence="2" id="KW-0433">Leucine-rich repeat</keyword>
<sequence length="2301" mass="261353">MAEALVSDAYRLMSERLADLLQLNDKLKATTGIEGKMEKLKFLSTIIDKVIQEVDSRPFIDDAVKDLLKKLKYLACDLEDVVDHYDTKVLQMQISNASFESVRDFISSDNLFKSRVNCMIKAITQSLDFILLQKSILLNLPQSSSHMSLNPYRETHSRNSFVVIGRETEKNMIVNMLTNDDDDDEEESNHATVKVIAIVGMGGLGKTTLAQLVYNDTRVQEHFASLTMWKIVGPEFNPTKILKSILELATRKSVGISEIDLVRQELETTLSGKRFLLVLDDVWNEDALKWGVLKAALTCGSRGSKILMTTRNQCVSSIMDSSYIHQMKQLSPADCSFLFQKFAFGDRKVDRTLMEIGGKIAKKCGGVPLAAISLGSMLRITRDETYWSSVLNSEIWQLGNEEDKVLAVLKLSYDTLPPRSKKCFTFGSLFPKNYRMAKDELIKLWIANDFVCSEGNFDAETNGNLVFNDLLMGSFILWAPSNVYDDSHVNMCTMHDLMHDLARSVSANAYWNSDQDSVEDVGNRTYHLQIQRGEESSMTQVLGKKPLYLRTFMYNSSRLSINLLEVFSELKFLRALDLRYCGIREVPTSIGNLIHLRYINLSNNMIEVLPDSITLLSNLQYLNLGFNKELRELPKDLGNMQSLRDLDLSSYLFDSGFKLTHMPCGLSRLTNLRSLSVFVAGDGTDACSIIELEDLKLHGEMEIKFSDDFKNYSCGGRKILKNKDLNELCIKFNGSERYDKDMLDDLCPNTSLKKLTISNYGSPQFPTWSIDLQLPNLVEVYITSRFCEHLPPFGNLQFLKKLDLRCMHGIRQMGVEFHGCGGFPSLQELILDGMYILEEWSESHGVNQLFPLLQRVKIINCPELKCMPRLPRIQELEVLWCRRRLLSCVGRLTSLSVLEVVDVRDMVSLPSGCIRNLTFLTKLEIIACEQLQSLPGDEMKHLKMLRSLIIEGCYNLTSFPLEVGHLSSLCFLRLSGCPSIILHPEELVQILNSIPEFEIQICGNKVNLSEQLQHLHTLGGLLLTGDHNASDLFENHAYEHPELCICCCDELELLMTAEAASNIVLEELHINGISNLTTLPDWLLHLKSLSLLSIENCPLLERLPKNLKNIHMLEGLTIDNCPQLESRCKRETGEDWPIISYLPRMKIGQMKTEHMKTEQMKTRHESIAMEAPLLAVGRFMVDKVAILVELDEKLKAITGIKGKMEKLKELSTLIDMVIQDVESHPLNKDAVKDLLRKIKYLAYDLEDVVDYYDTKVLQKKQRSNTALRPVCDFFSSNNQVVFKSMIGGMIKAITDSLDSILLQNSIFLNLPQGSIRTSESNLHEERHSRTSLVVIGRDTEKNMIVDMLTKDDDEDESSTHDTLKVIAIVGMGGLGKTTLAQLVFNDEKVKAHFESWRMWKVVGAEFDRKRLMKSVLELATGKPVNISEIDLVRQELEKTLSGKKFLLVLDDVWNENASSWDVLKAALTCGARGSKVLVTTRSLRVSSIMGSNTTHQIQQLSRDDCLSLFQQSAFGDEAADQKLMGIGGKIVEKCGGVPLAAISLGSMLHDTRDETYWSSVLKSEIWQLQDEEQKVLAVLKWSYDSLPLQSKKCFAFGSLFPKNYMMNKDELIRLWIANGFVSSEGNFDAETLGNRIFDDLVSRSFFLLVPSQDVTECTMHDLMHDLARSVSADVYWNSNQDSVEDIGKRTYHYLQIFPGELPNDMFSQVLSKKPLYLRTFMSQDTSSHLNINLLDVFSKLKFLRVLDLRSNNIKEVPASIGNLIHLRYLNLSWNDIEVLPDSITLLLNLQYLHCNNLRLTYMPRGLSRLINLRCLPHFDADNRSGACSITELEDLKLHGEMTIKFSKNFKNYSCGGRQILKNKHLSELSLHFNCSESNDKDMLDDLSPSTNLKKLSIRNYGSRQFPAWLIESHLPNLLEVSLDNCYGCEHIPPFGNLQFLKKLRLCIMNDIFTQMGAEFHGHGGFPSLRELSLSSIYNLEEWSESDGVDQLFPLLQKLRILRCPKLKSMPRFPKIQELEISYCSESLLSCIGRLSSLSVLKVEDMNDMTSLPSGCIRNLTCLKKLKITECGRLQSLPGDEMQHLEMMRSLTIYSCNNLSSFPSEVERLRSLRLTRSQRIAVEPELLVPFLNSLNKFRIEICGKKVNLRGQLQRLHTLKELLISGKHGTFCFYRKATKLGICCCDELESLMTTTELAASSTVLLEDLYINEFSNLTTLPEWLQHLKSLRILSIRNCQRLERVPRGLKDLSMLRVLKFINCPQLEGRCERETGDDWPIISHVTQVVVCQVPQIRLNIVQQAEG</sequence>
<dbReference type="PANTHER" id="PTHR36766">
    <property type="entry name" value="PLANT BROAD-SPECTRUM MILDEW RESISTANCE PROTEIN RPW8"/>
    <property type="match status" value="1"/>
</dbReference>
<evidence type="ECO:0000256" key="4">
    <source>
        <dbReference type="ARBA" id="ARBA00022741"/>
    </source>
</evidence>
<dbReference type="Pfam" id="PF18052">
    <property type="entry name" value="Rx_N"/>
    <property type="match status" value="2"/>
</dbReference>
<keyword evidence="5" id="KW-0611">Plant defense</keyword>
<keyword evidence="4" id="KW-0547">Nucleotide-binding</keyword>
<dbReference type="InterPro" id="IPR003591">
    <property type="entry name" value="Leu-rich_rpt_typical-subtyp"/>
</dbReference>
<dbReference type="InterPro" id="IPR032675">
    <property type="entry name" value="LRR_dom_sf"/>
</dbReference>
<dbReference type="Gene3D" id="1.10.10.10">
    <property type="entry name" value="Winged helix-like DNA-binding domain superfamily/Winged helix DNA-binding domain"/>
    <property type="match status" value="2"/>
</dbReference>
<dbReference type="InterPro" id="IPR001611">
    <property type="entry name" value="Leu-rich_rpt"/>
</dbReference>
<dbReference type="FunFam" id="1.10.10.10:FF:000322">
    <property type="entry name" value="Probable disease resistance protein At1g63360"/>
    <property type="match status" value="1"/>
</dbReference>
<dbReference type="Pfam" id="PF00931">
    <property type="entry name" value="NB-ARC"/>
    <property type="match status" value="2"/>
</dbReference>
<dbReference type="SMART" id="SM00369">
    <property type="entry name" value="LRR_TYP"/>
    <property type="match status" value="5"/>
</dbReference>
<keyword evidence="3" id="KW-0677">Repeat</keyword>
<evidence type="ECO:0000259" key="8">
    <source>
        <dbReference type="Pfam" id="PF18052"/>
    </source>
</evidence>
<dbReference type="PROSITE" id="PS51450">
    <property type="entry name" value="LRR"/>
    <property type="match status" value="3"/>
</dbReference>
<evidence type="ECO:0000313" key="12">
    <source>
        <dbReference type="Proteomes" id="UP000734854"/>
    </source>
</evidence>
<dbReference type="InterPro" id="IPR036388">
    <property type="entry name" value="WH-like_DNA-bd_sf"/>
</dbReference>
<evidence type="ECO:0000256" key="6">
    <source>
        <dbReference type="ARBA" id="ARBA00022840"/>
    </source>
</evidence>
<evidence type="ECO:0000256" key="3">
    <source>
        <dbReference type="ARBA" id="ARBA00022737"/>
    </source>
</evidence>
<dbReference type="Proteomes" id="UP000734854">
    <property type="component" value="Unassembled WGS sequence"/>
</dbReference>
<feature type="domain" description="Disease resistance protein winged helix" evidence="9">
    <location>
        <begin position="429"/>
        <end position="502"/>
    </location>
</feature>
<keyword evidence="6" id="KW-0067">ATP-binding</keyword>
<dbReference type="InterPro" id="IPR042197">
    <property type="entry name" value="Apaf_helical"/>
</dbReference>
<evidence type="ECO:0000313" key="11">
    <source>
        <dbReference type="EMBL" id="KAG6498181.1"/>
    </source>
</evidence>
<gene>
    <name evidence="11" type="ORF">ZIOFF_046093</name>
</gene>
<dbReference type="InterPro" id="IPR041118">
    <property type="entry name" value="Rx_N"/>
</dbReference>
<organism evidence="11 12">
    <name type="scientific">Zingiber officinale</name>
    <name type="common">Ginger</name>
    <name type="synonym">Amomum zingiber</name>
    <dbReference type="NCBI Taxonomy" id="94328"/>
    <lineage>
        <taxon>Eukaryota</taxon>
        <taxon>Viridiplantae</taxon>
        <taxon>Streptophyta</taxon>
        <taxon>Embryophyta</taxon>
        <taxon>Tracheophyta</taxon>
        <taxon>Spermatophyta</taxon>
        <taxon>Magnoliopsida</taxon>
        <taxon>Liliopsida</taxon>
        <taxon>Zingiberales</taxon>
        <taxon>Zingiberaceae</taxon>
        <taxon>Zingiber</taxon>
    </lineage>
</organism>
<evidence type="ECO:0000256" key="2">
    <source>
        <dbReference type="ARBA" id="ARBA00022614"/>
    </source>
</evidence>
<dbReference type="GO" id="GO:0009626">
    <property type="term" value="P:plant-type hypersensitive response"/>
    <property type="evidence" value="ECO:0007669"/>
    <property type="project" value="UniProtKB-ARBA"/>
</dbReference>
<name>A0A8J5G255_ZINOF</name>
<dbReference type="Gene3D" id="1.20.5.4130">
    <property type="match status" value="2"/>
</dbReference>
<dbReference type="GO" id="GO:0005524">
    <property type="term" value="F:ATP binding"/>
    <property type="evidence" value="ECO:0007669"/>
    <property type="project" value="UniProtKB-KW"/>
</dbReference>
<reference evidence="11 12" key="1">
    <citation type="submission" date="2020-08" db="EMBL/GenBank/DDBJ databases">
        <title>Plant Genome Project.</title>
        <authorList>
            <person name="Zhang R.-G."/>
        </authorList>
    </citation>
    <scope>NUCLEOTIDE SEQUENCE [LARGE SCALE GENOMIC DNA]</scope>
    <source>
        <tissue evidence="11">Rhizome</tissue>
    </source>
</reference>
<dbReference type="GO" id="GO:0043531">
    <property type="term" value="F:ADP binding"/>
    <property type="evidence" value="ECO:0007669"/>
    <property type="project" value="InterPro"/>
</dbReference>
<dbReference type="Pfam" id="PF23598">
    <property type="entry name" value="LRR_14"/>
    <property type="match status" value="2"/>
</dbReference>
<feature type="domain" description="Disease resistance N-terminal" evidence="8">
    <location>
        <begin position="1190"/>
        <end position="1265"/>
    </location>
</feature>
<feature type="domain" description="Disease resistance R13L4/SHOC-2-like LRR" evidence="10">
    <location>
        <begin position="1732"/>
        <end position="1974"/>
    </location>
</feature>
<feature type="domain" description="NB-ARC" evidence="7">
    <location>
        <begin position="192"/>
        <end position="345"/>
    </location>
</feature>
<dbReference type="EMBL" id="JACMSC010000012">
    <property type="protein sequence ID" value="KAG6498181.1"/>
    <property type="molecule type" value="Genomic_DNA"/>
</dbReference>
<dbReference type="InterPro" id="IPR058922">
    <property type="entry name" value="WHD_DRP"/>
</dbReference>
<evidence type="ECO:0000256" key="1">
    <source>
        <dbReference type="ARBA" id="ARBA00008894"/>
    </source>
</evidence>
<comment type="similarity">
    <text evidence="1">Belongs to the disease resistance NB-LRR family.</text>
</comment>
<keyword evidence="12" id="KW-1185">Reference proteome</keyword>
<evidence type="ECO:0000256" key="5">
    <source>
        <dbReference type="ARBA" id="ARBA00022821"/>
    </source>
</evidence>
<evidence type="ECO:0000259" key="9">
    <source>
        <dbReference type="Pfam" id="PF23559"/>
    </source>
</evidence>
<dbReference type="Pfam" id="PF23559">
    <property type="entry name" value="WHD_DRP"/>
    <property type="match status" value="2"/>
</dbReference>
<dbReference type="SUPFAM" id="SSF52058">
    <property type="entry name" value="L domain-like"/>
    <property type="match status" value="4"/>
</dbReference>
<dbReference type="GO" id="GO:0002758">
    <property type="term" value="P:innate immune response-activating signaling pathway"/>
    <property type="evidence" value="ECO:0007669"/>
    <property type="project" value="UniProtKB-ARBA"/>
</dbReference>
<dbReference type="SMART" id="SM00364">
    <property type="entry name" value="LRR_BAC"/>
    <property type="match status" value="4"/>
</dbReference>